<keyword evidence="1" id="KW-0732">Signal</keyword>
<dbReference type="Proteomes" id="UP000442533">
    <property type="component" value="Unassembled WGS sequence"/>
</dbReference>
<reference evidence="2 3" key="1">
    <citation type="submission" date="2019-11" db="EMBL/GenBank/DDBJ databases">
        <authorList>
            <person name="Dong K."/>
        </authorList>
    </citation>
    <scope>NUCLEOTIDE SEQUENCE [LARGE SCALE GENOMIC DNA]</scope>
    <source>
        <strain evidence="2 3">JCM 17370</strain>
    </source>
</reference>
<protein>
    <submittedName>
        <fullName evidence="2">Uncharacterized protein</fullName>
    </submittedName>
</protein>
<dbReference type="RefSeq" id="WP_155065271.1">
    <property type="nucleotide sequence ID" value="NZ_WMIF01000021.1"/>
</dbReference>
<keyword evidence="3" id="KW-1185">Reference proteome</keyword>
<name>A0A844H6T2_9RHOB</name>
<evidence type="ECO:0000256" key="1">
    <source>
        <dbReference type="SAM" id="SignalP"/>
    </source>
</evidence>
<sequence>MTQTPLRSLLAAGLILLATGAANAGLTSRQENAAQPRGWSAVAGIDPRELREIARHLPLSDQAGPGQPWCDRDARIAASLRHDFEEERVATNGRDTALWGSVLMGTWTVVLERPDHTSCVIASGIGYRDGTAPSAYFTRVGLNG</sequence>
<feature type="chain" id="PRO_5032635556" evidence="1">
    <location>
        <begin position="25"/>
        <end position="144"/>
    </location>
</feature>
<comment type="caution">
    <text evidence="2">The sequence shown here is derived from an EMBL/GenBank/DDBJ whole genome shotgun (WGS) entry which is preliminary data.</text>
</comment>
<dbReference type="EMBL" id="WMIF01000021">
    <property type="protein sequence ID" value="MTH35725.1"/>
    <property type="molecule type" value="Genomic_DNA"/>
</dbReference>
<organism evidence="2 3">
    <name type="scientific">Paracoccus limosus</name>
    <dbReference type="NCBI Taxonomy" id="913252"/>
    <lineage>
        <taxon>Bacteria</taxon>
        <taxon>Pseudomonadati</taxon>
        <taxon>Pseudomonadota</taxon>
        <taxon>Alphaproteobacteria</taxon>
        <taxon>Rhodobacterales</taxon>
        <taxon>Paracoccaceae</taxon>
        <taxon>Paracoccus</taxon>
    </lineage>
</organism>
<evidence type="ECO:0000313" key="2">
    <source>
        <dbReference type="EMBL" id="MTH35725.1"/>
    </source>
</evidence>
<gene>
    <name evidence="2" type="ORF">GL279_14050</name>
</gene>
<evidence type="ECO:0000313" key="3">
    <source>
        <dbReference type="Proteomes" id="UP000442533"/>
    </source>
</evidence>
<accession>A0A844H6T2</accession>
<dbReference type="AlphaFoldDB" id="A0A844H6T2"/>
<feature type="signal peptide" evidence="1">
    <location>
        <begin position="1"/>
        <end position="24"/>
    </location>
</feature>
<dbReference type="OrthoDB" id="9810895at2"/>
<proteinExistence type="predicted"/>